<gene>
    <name evidence="3" type="ORF">H8Q88_01890</name>
</gene>
<evidence type="ECO:0000313" key="3">
    <source>
        <dbReference type="EMBL" id="MBC5849711.1"/>
    </source>
</evidence>
<keyword evidence="2" id="KW-0812">Transmembrane</keyword>
<protein>
    <recommendedName>
        <fullName evidence="5">Type 4 fimbrial biogenesis protein PilX N-terminal domain-containing protein</fullName>
    </recommendedName>
</protein>
<keyword evidence="2" id="KW-0472">Membrane</keyword>
<dbReference type="EMBL" id="JACRUP010000001">
    <property type="protein sequence ID" value="MBC5849711.1"/>
    <property type="molecule type" value="Genomic_DNA"/>
</dbReference>
<feature type="transmembrane region" description="Helical" evidence="2">
    <location>
        <begin position="7"/>
        <end position="29"/>
    </location>
</feature>
<dbReference type="AlphaFoldDB" id="A0A9X0UHB3"/>
<reference evidence="3" key="1">
    <citation type="submission" date="2020-08" db="EMBL/GenBank/DDBJ databases">
        <title>Genome Sequencing and Pan-Genome Analysis of Migratory bird Vibrio Strains, Inner Mongolia.</title>
        <authorList>
            <person name="Zheng L."/>
        </authorList>
    </citation>
    <scope>NUCLEOTIDE SEQUENCE</scope>
    <source>
        <strain evidence="3">M13F</strain>
    </source>
</reference>
<sequence length="407" mass="45135">MRRHQQGIATLLITAVLLSITLVITLGSYKNLFYQIKRAQNEVSARQSYWLAEGGIECLYAYIAQDPSRVASLSYAANNELRSICKQPLELDELYSQALVNSAYRIYSRAGYSQVNKQFYLHSPGTGAIQTNANLRLVGSFDIQPEAVGEADNDGFYDCIAVRYKYQVEFHPSSGSGLQTQDADAGTKPCKPNSKTSIAGSREGEFSTKDSPEFKPDFVQDEHIKPFESYFGLAYTPANYQKIKSEHYLIELNAEKSINCSHVIQQAFESHKKVWLQGDCFINAGFSAPNGRSLVVENGLFATNGASVYGGAFFHTINPSINRFSDPTQLALAWQQAPFYEAIKDLLTSNTVYVDRGAFRPDGGIVFDADGAETVIGGAFALHYRSSNNPYERLEILSLQQGSWNGY</sequence>
<evidence type="ECO:0000256" key="1">
    <source>
        <dbReference type="SAM" id="MobiDB-lite"/>
    </source>
</evidence>
<proteinExistence type="predicted"/>
<evidence type="ECO:0000256" key="2">
    <source>
        <dbReference type="SAM" id="Phobius"/>
    </source>
</evidence>
<feature type="compositionally biased region" description="Basic and acidic residues" evidence="1">
    <location>
        <begin position="202"/>
        <end position="213"/>
    </location>
</feature>
<feature type="region of interest" description="Disordered" evidence="1">
    <location>
        <begin position="175"/>
        <end position="213"/>
    </location>
</feature>
<evidence type="ECO:0000313" key="4">
    <source>
        <dbReference type="Proteomes" id="UP000615796"/>
    </source>
</evidence>
<accession>A0A9X0UHB3</accession>
<evidence type="ECO:0008006" key="5">
    <source>
        <dbReference type="Google" id="ProtNLM"/>
    </source>
</evidence>
<dbReference type="Proteomes" id="UP000615796">
    <property type="component" value="Unassembled WGS sequence"/>
</dbReference>
<dbReference type="RefSeq" id="WP_187025143.1">
    <property type="nucleotide sequence ID" value="NZ_JACRUP010000001.1"/>
</dbReference>
<name>A0A9X0UHB3_VIBME</name>
<comment type="caution">
    <text evidence="3">The sequence shown here is derived from an EMBL/GenBank/DDBJ whole genome shotgun (WGS) entry which is preliminary data.</text>
</comment>
<organism evidence="3 4">
    <name type="scientific">Vibrio metschnikovii</name>
    <dbReference type="NCBI Taxonomy" id="28172"/>
    <lineage>
        <taxon>Bacteria</taxon>
        <taxon>Pseudomonadati</taxon>
        <taxon>Pseudomonadota</taxon>
        <taxon>Gammaproteobacteria</taxon>
        <taxon>Vibrionales</taxon>
        <taxon>Vibrionaceae</taxon>
        <taxon>Vibrio</taxon>
    </lineage>
</organism>
<keyword evidence="2" id="KW-1133">Transmembrane helix</keyword>
<keyword evidence="4" id="KW-1185">Reference proteome</keyword>